<feature type="compositionally biased region" description="Basic and acidic residues" evidence="1">
    <location>
        <begin position="1"/>
        <end position="20"/>
    </location>
</feature>
<dbReference type="EMBL" id="SRLO01000488">
    <property type="protein sequence ID" value="TNN54336.1"/>
    <property type="molecule type" value="Genomic_DNA"/>
</dbReference>
<accession>A0A4Z2GLG4</accession>
<keyword evidence="3" id="KW-1185">Reference proteome</keyword>
<dbReference type="Proteomes" id="UP000314294">
    <property type="component" value="Unassembled WGS sequence"/>
</dbReference>
<sequence>MEEGKKGGGNRAEGKREIPKLRNSPRRQKAERKWTEKRNEERGRTRDGKGLERTDERAETSVSSQIN</sequence>
<organism evidence="2 3">
    <name type="scientific">Liparis tanakae</name>
    <name type="common">Tanaka's snailfish</name>
    <dbReference type="NCBI Taxonomy" id="230148"/>
    <lineage>
        <taxon>Eukaryota</taxon>
        <taxon>Metazoa</taxon>
        <taxon>Chordata</taxon>
        <taxon>Craniata</taxon>
        <taxon>Vertebrata</taxon>
        <taxon>Euteleostomi</taxon>
        <taxon>Actinopterygii</taxon>
        <taxon>Neopterygii</taxon>
        <taxon>Teleostei</taxon>
        <taxon>Neoteleostei</taxon>
        <taxon>Acanthomorphata</taxon>
        <taxon>Eupercaria</taxon>
        <taxon>Perciformes</taxon>
        <taxon>Cottioidei</taxon>
        <taxon>Cottales</taxon>
        <taxon>Liparidae</taxon>
        <taxon>Liparis</taxon>
    </lineage>
</organism>
<proteinExistence type="predicted"/>
<reference evidence="2 3" key="1">
    <citation type="submission" date="2019-03" db="EMBL/GenBank/DDBJ databases">
        <title>First draft genome of Liparis tanakae, snailfish: a comprehensive survey of snailfish specific genes.</title>
        <authorList>
            <person name="Kim W."/>
            <person name="Song I."/>
            <person name="Jeong J.-H."/>
            <person name="Kim D."/>
            <person name="Kim S."/>
            <person name="Ryu S."/>
            <person name="Song J.Y."/>
            <person name="Lee S.K."/>
        </authorList>
    </citation>
    <scope>NUCLEOTIDE SEQUENCE [LARGE SCALE GENOMIC DNA]</scope>
    <source>
        <tissue evidence="2">Muscle</tissue>
    </source>
</reference>
<feature type="compositionally biased region" description="Basic and acidic residues" evidence="1">
    <location>
        <begin position="31"/>
        <end position="59"/>
    </location>
</feature>
<dbReference type="AlphaFoldDB" id="A0A4Z2GLG4"/>
<feature type="region of interest" description="Disordered" evidence="1">
    <location>
        <begin position="1"/>
        <end position="67"/>
    </location>
</feature>
<name>A0A4Z2GLG4_9TELE</name>
<evidence type="ECO:0000313" key="2">
    <source>
        <dbReference type="EMBL" id="TNN54336.1"/>
    </source>
</evidence>
<evidence type="ECO:0000313" key="3">
    <source>
        <dbReference type="Proteomes" id="UP000314294"/>
    </source>
</evidence>
<comment type="caution">
    <text evidence="2">The sequence shown here is derived from an EMBL/GenBank/DDBJ whole genome shotgun (WGS) entry which is preliminary data.</text>
</comment>
<gene>
    <name evidence="2" type="ORF">EYF80_035486</name>
</gene>
<protein>
    <submittedName>
        <fullName evidence="2">Uncharacterized protein</fullName>
    </submittedName>
</protein>
<evidence type="ECO:0000256" key="1">
    <source>
        <dbReference type="SAM" id="MobiDB-lite"/>
    </source>
</evidence>